<feature type="region of interest" description="Disordered" evidence="1">
    <location>
        <begin position="1"/>
        <end position="21"/>
    </location>
</feature>
<proteinExistence type="predicted"/>
<dbReference type="GO" id="GO:0003964">
    <property type="term" value="F:RNA-directed DNA polymerase activity"/>
    <property type="evidence" value="ECO:0007669"/>
    <property type="project" value="UniProtKB-KW"/>
</dbReference>
<keyword evidence="2" id="KW-0808">Transferase</keyword>
<organism evidence="2">
    <name type="scientific">Tanacetum cinerariifolium</name>
    <name type="common">Dalmatian daisy</name>
    <name type="synonym">Chrysanthemum cinerariifolium</name>
    <dbReference type="NCBI Taxonomy" id="118510"/>
    <lineage>
        <taxon>Eukaryota</taxon>
        <taxon>Viridiplantae</taxon>
        <taxon>Streptophyta</taxon>
        <taxon>Embryophyta</taxon>
        <taxon>Tracheophyta</taxon>
        <taxon>Spermatophyta</taxon>
        <taxon>Magnoliopsida</taxon>
        <taxon>eudicotyledons</taxon>
        <taxon>Gunneridae</taxon>
        <taxon>Pentapetalae</taxon>
        <taxon>asterids</taxon>
        <taxon>campanulids</taxon>
        <taxon>Asterales</taxon>
        <taxon>Asteraceae</taxon>
        <taxon>Asteroideae</taxon>
        <taxon>Anthemideae</taxon>
        <taxon>Anthemidinae</taxon>
        <taxon>Tanacetum</taxon>
    </lineage>
</organism>
<evidence type="ECO:0000256" key="1">
    <source>
        <dbReference type="SAM" id="MobiDB-lite"/>
    </source>
</evidence>
<gene>
    <name evidence="2" type="ORF">Tci_012877</name>
</gene>
<sequence length="307" mass="34801">MATNGNSDDIPPAGGGDLPVPDLRTMEELCQPTLNGRGGPIAPIAIQEMNFGLKNNMIQQVQIFCQFHGLPGDDANKHLEKFLHVTQSIKVNGVTDDALCLIKEEIDAQSRSIWLKPVMSMVWVCEPDFKKAIAFELKGQFLKELDENTFGRSKKEDANEHIDKALPNGGKYRANAPGYVKEENKPVDQEGRLNFIVRVNKSFAKTAKRQNEAGEFNVEEDFMNEANLPNMLLNHEIDYYLELDDLDIPLVSPFVDFTYLDNDDGDVINEKQKMMERKEDYEKKNYETSLMMEMEGDALGFLVNFPQ</sequence>
<keyword evidence="2" id="KW-0548">Nucleotidyltransferase</keyword>
<reference evidence="2" key="1">
    <citation type="journal article" date="2019" name="Sci. Rep.">
        <title>Draft genome of Tanacetum cinerariifolium, the natural source of mosquito coil.</title>
        <authorList>
            <person name="Yamashiro T."/>
            <person name="Shiraishi A."/>
            <person name="Satake H."/>
            <person name="Nakayama K."/>
        </authorList>
    </citation>
    <scope>NUCLEOTIDE SEQUENCE</scope>
</reference>
<dbReference type="EMBL" id="BKCJ010001365">
    <property type="protein sequence ID" value="GEU40899.1"/>
    <property type="molecule type" value="Genomic_DNA"/>
</dbReference>
<dbReference type="AlphaFoldDB" id="A0A6L2JVX9"/>
<keyword evidence="2" id="KW-0695">RNA-directed DNA polymerase</keyword>
<evidence type="ECO:0000313" key="2">
    <source>
        <dbReference type="EMBL" id="GEU40899.1"/>
    </source>
</evidence>
<accession>A0A6L2JVX9</accession>
<name>A0A6L2JVX9_TANCI</name>
<protein>
    <submittedName>
        <fullName evidence="2">Reverse transcriptase domain-containing protein</fullName>
    </submittedName>
</protein>
<comment type="caution">
    <text evidence="2">The sequence shown here is derived from an EMBL/GenBank/DDBJ whole genome shotgun (WGS) entry which is preliminary data.</text>
</comment>